<evidence type="ECO:0008006" key="4">
    <source>
        <dbReference type="Google" id="ProtNLM"/>
    </source>
</evidence>
<accession>A0A6L6J6V0</accession>
<reference evidence="2 3" key="1">
    <citation type="submission" date="2019-11" db="EMBL/GenBank/DDBJ databases">
        <authorList>
            <person name="Dong K."/>
        </authorList>
    </citation>
    <scope>NUCLEOTIDE SEQUENCE [LARGE SCALE GENOMIC DNA]</scope>
    <source>
        <strain evidence="2 3">NBRC 111993</strain>
    </source>
</reference>
<evidence type="ECO:0000256" key="1">
    <source>
        <dbReference type="SAM" id="SignalP"/>
    </source>
</evidence>
<dbReference type="AlphaFoldDB" id="A0A6L6J6V0"/>
<feature type="signal peptide" evidence="1">
    <location>
        <begin position="1"/>
        <end position="18"/>
    </location>
</feature>
<organism evidence="2 3">
    <name type="scientific">Paracoccus aestuariivivens</name>
    <dbReference type="NCBI Taxonomy" id="1820333"/>
    <lineage>
        <taxon>Bacteria</taxon>
        <taxon>Pseudomonadati</taxon>
        <taxon>Pseudomonadota</taxon>
        <taxon>Alphaproteobacteria</taxon>
        <taxon>Rhodobacterales</taxon>
        <taxon>Paracoccaceae</taxon>
        <taxon>Paracoccus</taxon>
    </lineage>
</organism>
<dbReference type="PROSITE" id="PS51257">
    <property type="entry name" value="PROKAR_LIPOPROTEIN"/>
    <property type="match status" value="1"/>
</dbReference>
<proteinExistence type="predicted"/>
<comment type="caution">
    <text evidence="2">The sequence shown here is derived from an EMBL/GenBank/DDBJ whole genome shotgun (WGS) entry which is preliminary data.</text>
</comment>
<evidence type="ECO:0000313" key="3">
    <source>
        <dbReference type="Proteomes" id="UP000478183"/>
    </source>
</evidence>
<dbReference type="EMBL" id="WMIE01000002">
    <property type="protein sequence ID" value="MTH77316.1"/>
    <property type="molecule type" value="Genomic_DNA"/>
</dbReference>
<feature type="chain" id="PRO_5026648940" description="Lipoprotein" evidence="1">
    <location>
        <begin position="19"/>
        <end position="99"/>
    </location>
</feature>
<protein>
    <recommendedName>
        <fullName evidence="4">Lipoprotein</fullName>
    </recommendedName>
</protein>
<name>A0A6L6J6V0_9RHOB</name>
<keyword evidence="3" id="KW-1185">Reference proteome</keyword>
<keyword evidence="1" id="KW-0732">Signal</keyword>
<dbReference type="Proteomes" id="UP000478183">
    <property type="component" value="Unassembled WGS sequence"/>
</dbReference>
<gene>
    <name evidence="2" type="ORF">GL286_06215</name>
</gene>
<dbReference type="RefSeq" id="WP_155094694.1">
    <property type="nucleotide sequence ID" value="NZ_WMIE01000002.1"/>
</dbReference>
<sequence>MKISKFFFVTALPLTLGACIFGGSSLSGTYTSSTIGAIESLTFDGSEVTMKAMGQISTGTVEYKDGRAIVTTSGGKLEFAVDDNCIVATGPVSLRLCKN</sequence>
<evidence type="ECO:0000313" key="2">
    <source>
        <dbReference type="EMBL" id="MTH77316.1"/>
    </source>
</evidence>